<protein>
    <submittedName>
        <fullName evidence="1">Uncharacterized protein</fullName>
    </submittedName>
</protein>
<name>A0A7W8F637_STREU</name>
<dbReference type="RefSeq" id="WP_102921128.1">
    <property type="nucleotide sequence ID" value="NZ_JACHJF010000029.1"/>
</dbReference>
<gene>
    <name evidence="1" type="ORF">FHS36_006043</name>
</gene>
<dbReference type="OrthoDB" id="4122883at2"/>
<sequence length="304" mass="31028">MTAVETTNAGEQPPADARTAVPFTVSPGGPPEVVLAPAGATGYPGVRLEQADESGTVPPQDVYVALPRGKGLRFVAEGGIDHVLTVQDAQGHTHTYRGILSADGRAVTFEGVDPALSGKGSKSTLWLPVKASDNARLGSTYLTFCVGDRASESTPVRVVEHIPFSVTPGGPPDVTLNSATPIGYPGVVLVAGGEGTVSPQDVYVALPQGKGLRFVPQAGTGCLLTVQDAHGDKKTYRGALSSDGRTLTFQGVNPALPGAGSTSSAWVAVKALDGAPASKDPLTLTFCVGDRVSASTPVHVDRPA</sequence>
<reference evidence="1 2" key="1">
    <citation type="submission" date="2020-08" db="EMBL/GenBank/DDBJ databases">
        <title>Genomic Encyclopedia of Type Strains, Phase III (KMG-III): the genomes of soil and plant-associated and newly described type strains.</title>
        <authorList>
            <person name="Whitman W."/>
        </authorList>
    </citation>
    <scope>NUCLEOTIDE SEQUENCE [LARGE SCALE GENOMIC DNA]</scope>
    <source>
        <strain evidence="1 2">CECT 3259</strain>
    </source>
</reference>
<dbReference type="AlphaFoldDB" id="A0A7W8F637"/>
<evidence type="ECO:0000313" key="2">
    <source>
        <dbReference type="Proteomes" id="UP000528608"/>
    </source>
</evidence>
<accession>A0A7W8F637</accession>
<dbReference type="EMBL" id="JACHJF010000029">
    <property type="protein sequence ID" value="MBB5122570.1"/>
    <property type="molecule type" value="Genomic_DNA"/>
</dbReference>
<organism evidence="1 2">
    <name type="scientific">Streptomyces eurocidicus</name>
    <name type="common">Streptoverticillium eurocidicus</name>
    <dbReference type="NCBI Taxonomy" id="66423"/>
    <lineage>
        <taxon>Bacteria</taxon>
        <taxon>Bacillati</taxon>
        <taxon>Actinomycetota</taxon>
        <taxon>Actinomycetes</taxon>
        <taxon>Kitasatosporales</taxon>
        <taxon>Streptomycetaceae</taxon>
        <taxon>Streptomyces</taxon>
    </lineage>
</organism>
<comment type="caution">
    <text evidence="1">The sequence shown here is derived from an EMBL/GenBank/DDBJ whole genome shotgun (WGS) entry which is preliminary data.</text>
</comment>
<dbReference type="Proteomes" id="UP000528608">
    <property type="component" value="Unassembled WGS sequence"/>
</dbReference>
<proteinExistence type="predicted"/>
<evidence type="ECO:0000313" key="1">
    <source>
        <dbReference type="EMBL" id="MBB5122570.1"/>
    </source>
</evidence>